<dbReference type="RefSeq" id="WP_377717241.1">
    <property type="nucleotide sequence ID" value="NZ_JBHSAM010000007.1"/>
</dbReference>
<dbReference type="PRINTS" id="PR00469">
    <property type="entry name" value="PNDRDTASEII"/>
</dbReference>
<organism evidence="6 7">
    <name type="scientific">Paenibacillus xanthanilyticus</name>
    <dbReference type="NCBI Taxonomy" id="1783531"/>
    <lineage>
        <taxon>Bacteria</taxon>
        <taxon>Bacillati</taxon>
        <taxon>Bacillota</taxon>
        <taxon>Bacilli</taxon>
        <taxon>Bacillales</taxon>
        <taxon>Paenibacillaceae</taxon>
        <taxon>Paenibacillus</taxon>
    </lineage>
</organism>
<keyword evidence="3" id="KW-0285">Flavoprotein</keyword>
<evidence type="ECO:0000256" key="2">
    <source>
        <dbReference type="ARBA" id="ARBA00011738"/>
    </source>
</evidence>
<dbReference type="InterPro" id="IPR050097">
    <property type="entry name" value="Ferredoxin-NADP_redctase_2"/>
</dbReference>
<protein>
    <submittedName>
        <fullName evidence="6">NAD(P)/FAD-dependent oxidoreductase</fullName>
    </submittedName>
</protein>
<evidence type="ECO:0000313" key="7">
    <source>
        <dbReference type="Proteomes" id="UP001595715"/>
    </source>
</evidence>
<proteinExistence type="predicted"/>
<evidence type="ECO:0000256" key="1">
    <source>
        <dbReference type="ARBA" id="ARBA00001974"/>
    </source>
</evidence>
<dbReference type="PRINTS" id="PR00368">
    <property type="entry name" value="FADPNR"/>
</dbReference>
<evidence type="ECO:0000256" key="4">
    <source>
        <dbReference type="ARBA" id="ARBA00023002"/>
    </source>
</evidence>
<dbReference type="Pfam" id="PF07992">
    <property type="entry name" value="Pyr_redox_2"/>
    <property type="match status" value="1"/>
</dbReference>
<dbReference type="Proteomes" id="UP001595715">
    <property type="component" value="Unassembled WGS sequence"/>
</dbReference>
<dbReference type="Gene3D" id="3.50.50.60">
    <property type="entry name" value="FAD/NAD(P)-binding domain"/>
    <property type="match status" value="2"/>
</dbReference>
<feature type="domain" description="FAD/NAD(P)-binding" evidence="5">
    <location>
        <begin position="3"/>
        <end position="159"/>
    </location>
</feature>
<dbReference type="SUPFAM" id="SSF51971">
    <property type="entry name" value="Nucleotide-binding domain"/>
    <property type="match status" value="1"/>
</dbReference>
<sequence>MENVVILGTGPAGLAAAIYLAQAGYKPLIFESAPVSSDSDKPVPVGSTHARMRAQAIRIGVRFRAGRAALMPGTPFRIKLESGTPLASRAIIIADGELVHDMDILGGYPQEEPGQAAFAGGDGFFIQGHQLFVGGSGDDDSQDALFLTRFASEARLVQRRMQQRAYANPSTRWAIDMTPIEVIPGELGLHGLKVRMTADSMHLPSTLSGSSPQSGPLSGGMPVEIRSAFIESGILSKATGTPACKPGIFVCRGNLSSGDIHPLQAAAAGCLAAIRCEHFLDIKAAAV</sequence>
<dbReference type="PANTHER" id="PTHR48105">
    <property type="entry name" value="THIOREDOXIN REDUCTASE 1-RELATED-RELATED"/>
    <property type="match status" value="1"/>
</dbReference>
<dbReference type="InterPro" id="IPR023753">
    <property type="entry name" value="FAD/NAD-binding_dom"/>
</dbReference>
<dbReference type="EMBL" id="JBHSAM010000007">
    <property type="protein sequence ID" value="MFC4098595.1"/>
    <property type="molecule type" value="Genomic_DNA"/>
</dbReference>
<comment type="caution">
    <text evidence="6">The sequence shown here is derived from an EMBL/GenBank/DDBJ whole genome shotgun (WGS) entry which is preliminary data.</text>
</comment>
<keyword evidence="7" id="KW-1185">Reference proteome</keyword>
<comment type="subunit">
    <text evidence="2">Homodimer.</text>
</comment>
<keyword evidence="4" id="KW-0560">Oxidoreductase</keyword>
<comment type="cofactor">
    <cofactor evidence="1">
        <name>FAD</name>
        <dbReference type="ChEBI" id="CHEBI:57692"/>
    </cofactor>
</comment>
<gene>
    <name evidence="6" type="ORF">ACFOZ8_02875</name>
</gene>
<reference evidence="7" key="1">
    <citation type="journal article" date="2019" name="Int. J. Syst. Evol. Microbiol.">
        <title>The Global Catalogue of Microorganisms (GCM) 10K type strain sequencing project: providing services to taxonomists for standard genome sequencing and annotation.</title>
        <authorList>
            <consortium name="The Broad Institute Genomics Platform"/>
            <consortium name="The Broad Institute Genome Sequencing Center for Infectious Disease"/>
            <person name="Wu L."/>
            <person name="Ma J."/>
        </authorList>
    </citation>
    <scope>NUCLEOTIDE SEQUENCE [LARGE SCALE GENOMIC DNA]</scope>
    <source>
        <strain evidence="7">IBRC-M 10987</strain>
    </source>
</reference>
<evidence type="ECO:0000256" key="3">
    <source>
        <dbReference type="ARBA" id="ARBA00022630"/>
    </source>
</evidence>
<accession>A0ABV8JVK5</accession>
<dbReference type="InterPro" id="IPR036188">
    <property type="entry name" value="FAD/NAD-bd_sf"/>
</dbReference>
<evidence type="ECO:0000259" key="5">
    <source>
        <dbReference type="Pfam" id="PF07992"/>
    </source>
</evidence>
<evidence type="ECO:0000313" key="6">
    <source>
        <dbReference type="EMBL" id="MFC4098595.1"/>
    </source>
</evidence>
<name>A0ABV8JVK5_9BACL</name>